<keyword evidence="1" id="KW-0812">Transmembrane</keyword>
<feature type="transmembrane region" description="Helical" evidence="1">
    <location>
        <begin position="121"/>
        <end position="147"/>
    </location>
</feature>
<keyword evidence="1" id="KW-0472">Membrane</keyword>
<reference evidence="2" key="1">
    <citation type="submission" date="2023-08" db="EMBL/GenBank/DDBJ databases">
        <title>Draft sequence of the Babesia gibsoni genome.</title>
        <authorList>
            <person name="Yamagishi J.Y."/>
            <person name="Xuan X.X."/>
        </authorList>
    </citation>
    <scope>NUCLEOTIDE SEQUENCE</scope>
    <source>
        <strain evidence="2">Azabu</strain>
    </source>
</reference>
<sequence>MAPLNSSTATVGEICHEIMDLTITGNCVPKDPSRARRELIEQYNRKPSVYVERNAGQECVHFLGGVSGVMSGLFHKVFTSLENKKTGTKGTVEKKDAAGPPSCESCDSIDVSVFKTLQRAICYAGAALGIVGVGVVTLFGLCTAAGAACTVTVCNKCAEKNCNIDHYEQDDGEVYYEGKQVVEVPNDYSPSRARDFMTPQNYIPVGPVYYN</sequence>
<dbReference type="Proteomes" id="UP001230268">
    <property type="component" value="Unassembled WGS sequence"/>
</dbReference>
<name>A0AAD8LMQ6_BABGI</name>
<organism evidence="2 3">
    <name type="scientific">Babesia gibsoni</name>
    <dbReference type="NCBI Taxonomy" id="33632"/>
    <lineage>
        <taxon>Eukaryota</taxon>
        <taxon>Sar</taxon>
        <taxon>Alveolata</taxon>
        <taxon>Apicomplexa</taxon>
        <taxon>Aconoidasida</taxon>
        <taxon>Piroplasmida</taxon>
        <taxon>Babesiidae</taxon>
        <taxon>Babesia</taxon>
    </lineage>
</organism>
<evidence type="ECO:0000313" key="2">
    <source>
        <dbReference type="EMBL" id="KAK1443709.1"/>
    </source>
</evidence>
<protein>
    <submittedName>
        <fullName evidence="2">Uncharacterized protein</fullName>
    </submittedName>
</protein>
<dbReference type="AlphaFoldDB" id="A0AAD8LMQ6"/>
<proteinExistence type="predicted"/>
<evidence type="ECO:0000256" key="1">
    <source>
        <dbReference type="SAM" id="Phobius"/>
    </source>
</evidence>
<evidence type="ECO:0000313" key="3">
    <source>
        <dbReference type="Proteomes" id="UP001230268"/>
    </source>
</evidence>
<keyword evidence="3" id="KW-1185">Reference proteome</keyword>
<comment type="caution">
    <text evidence="2">The sequence shown here is derived from an EMBL/GenBank/DDBJ whole genome shotgun (WGS) entry which is preliminary data.</text>
</comment>
<keyword evidence="1" id="KW-1133">Transmembrane helix</keyword>
<accession>A0AAD8LMQ6</accession>
<gene>
    <name evidence="2" type="ORF">BgAZ_205850</name>
</gene>
<dbReference type="EMBL" id="JAVEPI010000002">
    <property type="protein sequence ID" value="KAK1443709.1"/>
    <property type="molecule type" value="Genomic_DNA"/>
</dbReference>